<protein>
    <submittedName>
        <fullName evidence="1">Uncharacterized protein</fullName>
    </submittedName>
</protein>
<dbReference type="EMBL" id="LAZR01025342">
    <property type="protein sequence ID" value="KKL72213.1"/>
    <property type="molecule type" value="Genomic_DNA"/>
</dbReference>
<feature type="non-terminal residue" evidence="1">
    <location>
        <position position="1"/>
    </location>
</feature>
<reference evidence="1" key="1">
    <citation type="journal article" date="2015" name="Nature">
        <title>Complex archaea that bridge the gap between prokaryotes and eukaryotes.</title>
        <authorList>
            <person name="Spang A."/>
            <person name="Saw J.H."/>
            <person name="Jorgensen S.L."/>
            <person name="Zaremba-Niedzwiedzka K."/>
            <person name="Martijn J."/>
            <person name="Lind A.E."/>
            <person name="van Eijk R."/>
            <person name="Schleper C."/>
            <person name="Guy L."/>
            <person name="Ettema T.J."/>
        </authorList>
    </citation>
    <scope>NUCLEOTIDE SEQUENCE</scope>
</reference>
<dbReference type="AlphaFoldDB" id="A0A0F9EDQ2"/>
<gene>
    <name evidence="1" type="ORF">LCGC14_2087170</name>
</gene>
<evidence type="ECO:0000313" key="1">
    <source>
        <dbReference type="EMBL" id="KKL72213.1"/>
    </source>
</evidence>
<sequence length="592" mass="61317">GSMGADPILATITGGSNVNVANLPGSITVNLDSNVSINSLTLTTSLGVPSGGTGLPTIPDHSLMVGSGVGDITPLGAAGDGEIAIGSSGNDPVLGTITAGLASLVTNAAGSIAVGLTADDEMTAIHGWNGYTIEEETVTVTAAGGVITLSIEKTGGGDLTGVFSDGYFAWDTTPADTVTLTAGSDISPQINFIYVPLSTKVLTANISDFPSEEHIPVAVVMCQSAASLQNDGAYSMHAWTDHVDGNAENGHLSHLSHWIRHQPATWKNGVVPTLTIDGIPNPDTVIFTSSSGETAQLHDHIFPAFTGTPDIYVVNNFAVKFVKVTDLNTQLTDSVNGSMANKFFSLVIWGVQSQSESDCKLMCNLPRGSYNTQSGLIADASKFTDFSIPSNFVGTAFLIAQLQLRHQNAAGGTWTEINTIDLRGLIPSIAPGGSTAGQTEFIDNTFRILDEGDATKEIAFEASSITTATTRTITMADRDVDLDRIMPTIETAGGLTMVVNTKYIANAGLGIILTLPVTIAQGNTVTVLGKGVGGWTVGQNAGQTIHDVAGDTTPGVGGSYASTNRYDCVTLECITADTDFVVRNSEGAPNIT</sequence>
<accession>A0A0F9EDQ2</accession>
<proteinExistence type="predicted"/>
<organism evidence="1">
    <name type="scientific">marine sediment metagenome</name>
    <dbReference type="NCBI Taxonomy" id="412755"/>
    <lineage>
        <taxon>unclassified sequences</taxon>
        <taxon>metagenomes</taxon>
        <taxon>ecological metagenomes</taxon>
    </lineage>
</organism>
<comment type="caution">
    <text evidence="1">The sequence shown here is derived from an EMBL/GenBank/DDBJ whole genome shotgun (WGS) entry which is preliminary data.</text>
</comment>
<name>A0A0F9EDQ2_9ZZZZ</name>